<feature type="compositionally biased region" description="Basic and acidic residues" evidence="2">
    <location>
        <begin position="412"/>
        <end position="423"/>
    </location>
</feature>
<dbReference type="InterPro" id="IPR019734">
    <property type="entry name" value="TPR_rpt"/>
</dbReference>
<organism evidence="4">
    <name type="scientific">Ajellomyces capsulatus (strain H88)</name>
    <name type="common">Darling's disease fungus</name>
    <name type="synonym">Histoplasma capsulatum</name>
    <dbReference type="NCBI Taxonomy" id="544711"/>
    <lineage>
        <taxon>Eukaryota</taxon>
        <taxon>Fungi</taxon>
        <taxon>Dikarya</taxon>
        <taxon>Ascomycota</taxon>
        <taxon>Pezizomycotina</taxon>
        <taxon>Eurotiomycetes</taxon>
        <taxon>Eurotiomycetidae</taxon>
        <taxon>Onygenales</taxon>
        <taxon>Ajellomycetaceae</taxon>
        <taxon>Histoplasma</taxon>
    </lineage>
</organism>
<feature type="region of interest" description="Disordered" evidence="2">
    <location>
        <begin position="412"/>
        <end position="470"/>
    </location>
</feature>
<dbReference type="Proteomes" id="UP000008142">
    <property type="component" value="Unassembled WGS sequence"/>
</dbReference>
<evidence type="ECO:0000313" key="3">
    <source>
        <dbReference type="EMBL" id="EGC40991.1"/>
    </source>
</evidence>
<dbReference type="STRING" id="544711.F0U8Y9"/>
<feature type="region of interest" description="Disordered" evidence="2">
    <location>
        <begin position="266"/>
        <end position="344"/>
    </location>
</feature>
<feature type="compositionally biased region" description="Low complexity" evidence="2">
    <location>
        <begin position="451"/>
        <end position="470"/>
    </location>
</feature>
<reference evidence="4" key="1">
    <citation type="submission" date="2008-07" db="EMBL/GenBank/DDBJ databases">
        <title>Annotation of Ajellomyces capsulatus strain H88.</title>
        <authorList>
            <person name="Champion M."/>
            <person name="Cuomo C."/>
            <person name="Ma L.-J."/>
            <person name="Henn M.R."/>
            <person name="Sil A."/>
            <person name="Goldman B."/>
            <person name="Young S.K."/>
            <person name="Kodira C.D."/>
            <person name="Zeng Q."/>
            <person name="Koehrsen M."/>
            <person name="Alvarado L."/>
            <person name="Berlin A."/>
            <person name="Borenstein D."/>
            <person name="Chen Z."/>
            <person name="Engels R."/>
            <person name="Freedman E."/>
            <person name="Gellesch M."/>
            <person name="Goldberg J."/>
            <person name="Griggs A."/>
            <person name="Gujja S."/>
            <person name="Heiman D."/>
            <person name="Hepburn T."/>
            <person name="Howarth C."/>
            <person name="Jen D."/>
            <person name="Larson L."/>
            <person name="Lewis B."/>
            <person name="Mehta T."/>
            <person name="Park D."/>
            <person name="Pearson M."/>
            <person name="Roberts A."/>
            <person name="Saif S."/>
            <person name="Shea T."/>
            <person name="Shenoy N."/>
            <person name="Sisk P."/>
            <person name="Stolte C."/>
            <person name="Sykes S."/>
            <person name="Walk T."/>
            <person name="White J."/>
            <person name="Yandava C."/>
            <person name="Klein B."/>
            <person name="McEwen J.G."/>
            <person name="Puccia R."/>
            <person name="Goldman G.H."/>
            <person name="Felipe M.S."/>
            <person name="Nino-Vega G."/>
            <person name="San-Blas G."/>
            <person name="Taylor J."/>
            <person name="Mendoza L."/>
            <person name="Galagan J."/>
            <person name="Nusbaum C."/>
            <person name="Birren B."/>
        </authorList>
    </citation>
    <scope>NUCLEOTIDE SEQUENCE [LARGE SCALE GENOMIC DNA]</scope>
    <source>
        <strain evidence="4">H88</strain>
    </source>
</reference>
<dbReference type="EMBL" id="DS990636">
    <property type="protein sequence ID" value="EGC40991.1"/>
    <property type="molecule type" value="Genomic_DNA"/>
</dbReference>
<proteinExistence type="predicted"/>
<name>F0U8Y9_AJEC8</name>
<dbReference type="OrthoDB" id="9450131at2759"/>
<feature type="compositionally biased region" description="Polar residues" evidence="2">
    <location>
        <begin position="370"/>
        <end position="395"/>
    </location>
</feature>
<evidence type="ECO:0000313" key="4">
    <source>
        <dbReference type="Proteomes" id="UP000008142"/>
    </source>
</evidence>
<protein>
    <submittedName>
        <fullName evidence="3">Uncharacterized protein</fullName>
    </submittedName>
</protein>
<dbReference type="HOGENOM" id="CLU_444880_0_0_1"/>
<evidence type="ECO:0000256" key="1">
    <source>
        <dbReference type="PROSITE-ProRule" id="PRU00339"/>
    </source>
</evidence>
<sequence>MGALHPRPRYLTGHLPSPRMLDREISKYRSPQIDLKEAVYSLAAAVLYARHSQYVESLEEHTDVLRRGSSLFSRAPVWFNIGSLWASVGDLRRALDAYELSINEDREFTISWFSKGICHFLLREYCQSMITFRKCSSTFKVFSQVTLFDDYSLDFVLVKDDVVWNANVAKRRYKMQSALCGVDDLESKLRRGHLNLFLGPHKDCFKLHEMFLKKGGSRLKGALSLIPRPLTIRKRSCYKHRKFAYVGFSDMQKGETKVVLKIPVSRGQSTANSKSQGPQGEANTTGISRFPSVIPRKRIPSSPTLSSSRWQSSCERSAPVTTSPPPQPTLRRRGHGADPHFVTGQNRVRKGYFLTDSTFRGRSDALLPTQLRTPNPSSITTNAADRGYDSNTTEQNNHRNETMLCVLGFDRTPEERNRSDTHSRITTPSVETSVSHETFYSVPEGSSNRISETAPSTPSSTSSSTPSSTSCSISAASVIQNNSPNLRLRPRIFDSILNFLPIAETGDIARSRRRYVGVCSSAAGTNQQSPGNDNGV</sequence>
<dbReference type="Gene3D" id="1.25.40.10">
    <property type="entry name" value="Tetratricopeptide repeat domain"/>
    <property type="match status" value="1"/>
</dbReference>
<dbReference type="InterPro" id="IPR011990">
    <property type="entry name" value="TPR-like_helical_dom_sf"/>
</dbReference>
<evidence type="ECO:0000256" key="2">
    <source>
        <dbReference type="SAM" id="MobiDB-lite"/>
    </source>
</evidence>
<feature type="region of interest" description="Disordered" evidence="2">
    <location>
        <begin position="368"/>
        <end position="399"/>
    </location>
</feature>
<dbReference type="SUPFAM" id="SSF48452">
    <property type="entry name" value="TPR-like"/>
    <property type="match status" value="1"/>
</dbReference>
<dbReference type="PROSITE" id="PS50005">
    <property type="entry name" value="TPR"/>
    <property type="match status" value="1"/>
</dbReference>
<gene>
    <name evidence="3" type="ORF">HCEG_00353</name>
</gene>
<keyword evidence="1" id="KW-0802">TPR repeat</keyword>
<feature type="compositionally biased region" description="Polar residues" evidence="2">
    <location>
        <begin position="424"/>
        <end position="450"/>
    </location>
</feature>
<feature type="repeat" description="TPR" evidence="1">
    <location>
        <begin position="75"/>
        <end position="108"/>
    </location>
</feature>
<feature type="compositionally biased region" description="Low complexity" evidence="2">
    <location>
        <begin position="306"/>
        <end position="317"/>
    </location>
</feature>
<feature type="compositionally biased region" description="Polar residues" evidence="2">
    <location>
        <begin position="266"/>
        <end position="287"/>
    </location>
</feature>
<accession>F0U8Y9</accession>
<dbReference type="AlphaFoldDB" id="F0U8Y9"/>